<reference evidence="6" key="2">
    <citation type="submission" date="2020-09" db="EMBL/GenBank/DDBJ databases">
        <authorList>
            <person name="Sun Q."/>
            <person name="Sedlacek I."/>
        </authorList>
    </citation>
    <scope>NUCLEOTIDE SEQUENCE</scope>
    <source>
        <strain evidence="6">CCM 7684</strain>
    </source>
</reference>
<dbReference type="SMART" id="SM00858">
    <property type="entry name" value="SAF"/>
    <property type="match status" value="1"/>
</dbReference>
<keyword evidence="7" id="KW-1185">Reference proteome</keyword>
<proteinExistence type="predicted"/>
<dbReference type="Proteomes" id="UP000602745">
    <property type="component" value="Unassembled WGS sequence"/>
</dbReference>
<reference evidence="6" key="1">
    <citation type="journal article" date="2014" name="Int. J. Syst. Evol. Microbiol.">
        <title>Complete genome sequence of Corynebacterium casei LMG S-19264T (=DSM 44701T), isolated from a smear-ripened cheese.</title>
        <authorList>
            <consortium name="US DOE Joint Genome Institute (JGI-PGF)"/>
            <person name="Walter F."/>
            <person name="Albersmeier A."/>
            <person name="Kalinowski J."/>
            <person name="Ruckert C."/>
        </authorList>
    </citation>
    <scope>NUCLEOTIDE SEQUENCE</scope>
    <source>
        <strain evidence="6">CCM 7684</strain>
    </source>
</reference>
<comment type="caution">
    <text evidence="6">The sequence shown here is derived from an EMBL/GenBank/DDBJ whole genome shotgun (WGS) entry which is preliminary data.</text>
</comment>
<dbReference type="InterPro" id="IPR039246">
    <property type="entry name" value="Flagellar_FlgA"/>
</dbReference>
<evidence type="ECO:0000259" key="5">
    <source>
        <dbReference type="SMART" id="SM00858"/>
    </source>
</evidence>
<protein>
    <recommendedName>
        <fullName evidence="5">SAF domain-containing protein</fullName>
    </recommendedName>
</protein>
<evidence type="ECO:0000313" key="7">
    <source>
        <dbReference type="Proteomes" id="UP000602745"/>
    </source>
</evidence>
<gene>
    <name evidence="6" type="ORF">GCM10007276_17460</name>
</gene>
<dbReference type="RefSeq" id="WP_188409361.1">
    <property type="nucleotide sequence ID" value="NZ_BMCP01000002.1"/>
</dbReference>
<organism evidence="6 7">
    <name type="scientific">Agaricicola taiwanensis</name>
    <dbReference type="NCBI Taxonomy" id="591372"/>
    <lineage>
        <taxon>Bacteria</taxon>
        <taxon>Pseudomonadati</taxon>
        <taxon>Pseudomonadota</taxon>
        <taxon>Alphaproteobacteria</taxon>
        <taxon>Rhodobacterales</taxon>
        <taxon>Paracoccaceae</taxon>
        <taxon>Agaricicola</taxon>
    </lineage>
</organism>
<evidence type="ECO:0000256" key="2">
    <source>
        <dbReference type="ARBA" id="ARBA00022729"/>
    </source>
</evidence>
<dbReference type="Gene3D" id="2.30.30.760">
    <property type="match status" value="1"/>
</dbReference>
<accession>A0A8J2W214</accession>
<keyword evidence="2 4" id="KW-0732">Signal</keyword>
<dbReference type="GO" id="GO:0044780">
    <property type="term" value="P:bacterial-type flagellum assembly"/>
    <property type="evidence" value="ECO:0007669"/>
    <property type="project" value="InterPro"/>
</dbReference>
<evidence type="ECO:0000256" key="1">
    <source>
        <dbReference type="ARBA" id="ARBA00004418"/>
    </source>
</evidence>
<feature type="signal peptide" evidence="4">
    <location>
        <begin position="1"/>
        <end position="24"/>
    </location>
</feature>
<comment type="subcellular location">
    <subcellularLocation>
        <location evidence="1">Periplasm</location>
    </subcellularLocation>
</comment>
<keyword evidence="3" id="KW-0574">Periplasm</keyword>
<sequence length="324" mass="33174">MTHPIRLVVAFVLGIAAFSAFVGAAKAAPALRSDVTVSREIVLLGDLVSDAGALSDKPIFRAPGHGLTGTLTAAAVIAAAEKAGLGGIMAGSITEVSVTRVGRAAGQTEIEAAIRLALAEHSRSPAPENIDIAFDRDPLITANAARDAQLKARVISWSEQNGHFEAEITLGDPAGPAARKTVIGNAFDGVEVVVPTRAIARKKMLGTDDLTLTRLPRRSVTGGMLTSLADAVGMVAGRALRADEPVKAGDLEKPTLVERGSAVTIIHAIPGMTLTVRGEALASGSHGARVSVMNKQSKRVIDGTVTGAGQVTVATGHAVAMSAR</sequence>
<evidence type="ECO:0000256" key="3">
    <source>
        <dbReference type="ARBA" id="ARBA00022764"/>
    </source>
</evidence>
<dbReference type="InterPro" id="IPR013974">
    <property type="entry name" value="SAF"/>
</dbReference>
<dbReference type="GO" id="GO:0042597">
    <property type="term" value="C:periplasmic space"/>
    <property type="evidence" value="ECO:0007669"/>
    <property type="project" value="UniProtKB-SubCell"/>
</dbReference>
<dbReference type="EMBL" id="BMCP01000002">
    <property type="protein sequence ID" value="GGE40596.1"/>
    <property type="molecule type" value="Genomic_DNA"/>
</dbReference>
<evidence type="ECO:0000256" key="4">
    <source>
        <dbReference type="SAM" id="SignalP"/>
    </source>
</evidence>
<evidence type="ECO:0000313" key="6">
    <source>
        <dbReference type="EMBL" id="GGE40596.1"/>
    </source>
</evidence>
<dbReference type="Gene3D" id="3.90.1210.10">
    <property type="entry name" value="Antifreeze-like/N-acetylneuraminic acid synthase C-terminal domain"/>
    <property type="match status" value="1"/>
</dbReference>
<dbReference type="PANTHER" id="PTHR36307">
    <property type="entry name" value="FLAGELLA BASAL BODY P-RING FORMATION PROTEIN FLGA"/>
    <property type="match status" value="1"/>
</dbReference>
<dbReference type="NCBIfam" id="TIGR03170">
    <property type="entry name" value="flgA_cterm"/>
    <property type="match status" value="1"/>
</dbReference>
<name>A0A8J2W214_9RHOB</name>
<dbReference type="InterPro" id="IPR017585">
    <property type="entry name" value="SAF_FlgA"/>
</dbReference>
<dbReference type="Pfam" id="PF13144">
    <property type="entry name" value="ChapFlgA"/>
    <property type="match status" value="1"/>
</dbReference>
<dbReference type="PANTHER" id="PTHR36307:SF1">
    <property type="entry name" value="FLAGELLA BASAL BODY P-RING FORMATION PROTEIN FLGA"/>
    <property type="match status" value="1"/>
</dbReference>
<feature type="chain" id="PRO_5035286935" description="SAF domain-containing protein" evidence="4">
    <location>
        <begin position="25"/>
        <end position="324"/>
    </location>
</feature>
<dbReference type="AlphaFoldDB" id="A0A8J2W214"/>
<feature type="domain" description="SAF" evidence="5">
    <location>
        <begin position="190"/>
        <end position="252"/>
    </location>
</feature>
<dbReference type="CDD" id="cd11614">
    <property type="entry name" value="SAF_CpaB_FlgA_like"/>
    <property type="match status" value="1"/>
</dbReference>